<evidence type="ECO:0000313" key="3">
    <source>
        <dbReference type="EMBL" id="UZA70048.1"/>
    </source>
</evidence>
<reference evidence="2 4" key="1">
    <citation type="submission" date="2017-05" db="EMBL/GenBank/DDBJ databases">
        <authorList>
            <person name="Song R."/>
            <person name="Chenine A.L."/>
            <person name="Ruprecht R.M."/>
        </authorList>
    </citation>
    <scope>NUCLEOTIDE SEQUENCE [LARGE SCALE GENOMIC DNA]</scope>
    <source>
        <strain evidence="2 4">CFBP 1590</strain>
    </source>
</reference>
<dbReference type="KEGG" id="pvd:CFBP1590__3615"/>
<feature type="domain" description="ABM" evidence="1">
    <location>
        <begin position="2"/>
        <end position="92"/>
    </location>
</feature>
<protein>
    <submittedName>
        <fullName evidence="3">Antibiotic biosynthesis monooxygenase</fullName>
    </submittedName>
</protein>
<dbReference type="Pfam" id="PF03992">
    <property type="entry name" value="ABM"/>
    <property type="match status" value="1"/>
</dbReference>
<name>A0A1Y6JPX8_PSEVI</name>
<dbReference type="InterPro" id="IPR007138">
    <property type="entry name" value="ABM_dom"/>
</dbReference>
<dbReference type="Proteomes" id="UP001163644">
    <property type="component" value="Chromosome"/>
</dbReference>
<dbReference type="GeneID" id="47765264"/>
<dbReference type="AlphaFoldDB" id="A0A1Y6JPX8"/>
<dbReference type="EMBL" id="CP036495">
    <property type="protein sequence ID" value="UZA70048.1"/>
    <property type="molecule type" value="Genomic_DNA"/>
</dbReference>
<organism evidence="2 4">
    <name type="scientific">Pseudomonas viridiflava</name>
    <name type="common">Phytomonas viridiflava</name>
    <dbReference type="NCBI Taxonomy" id="33069"/>
    <lineage>
        <taxon>Bacteria</taxon>
        <taxon>Pseudomonadati</taxon>
        <taxon>Pseudomonadota</taxon>
        <taxon>Gammaproteobacteria</taxon>
        <taxon>Pseudomonadales</taxon>
        <taxon>Pseudomonadaceae</taxon>
        <taxon>Pseudomonas</taxon>
    </lineage>
</organism>
<gene>
    <name evidence="2" type="ORF">CFBP1590__3615</name>
    <name evidence="3" type="ORF">EZZ81_18150</name>
</gene>
<dbReference type="SUPFAM" id="SSF54909">
    <property type="entry name" value="Dimeric alpha+beta barrel"/>
    <property type="match status" value="1"/>
</dbReference>
<keyword evidence="3" id="KW-0503">Monooxygenase</keyword>
<evidence type="ECO:0000259" key="1">
    <source>
        <dbReference type="PROSITE" id="PS51725"/>
    </source>
</evidence>
<dbReference type="RefSeq" id="WP_029241614.1">
    <property type="nucleotide sequence ID" value="NZ_CP036495.1"/>
</dbReference>
<keyword evidence="3" id="KW-0560">Oxidoreductase</keyword>
<sequence>MLIITGNLYVAPTDLSQFLADFHVLSLATRQREGNISYDAGIDDQRAGRLILLERWTDQRALSAHLGSVDTAQFIRKWQGRMHGDIRKYEVFNERELMQA</sequence>
<dbReference type="PROSITE" id="PS51725">
    <property type="entry name" value="ABM"/>
    <property type="match status" value="1"/>
</dbReference>
<evidence type="ECO:0000313" key="4">
    <source>
        <dbReference type="Proteomes" id="UP000196842"/>
    </source>
</evidence>
<dbReference type="InterPro" id="IPR011008">
    <property type="entry name" value="Dimeric_a/b-barrel"/>
</dbReference>
<accession>A0A1Y6JPX8</accession>
<evidence type="ECO:0000313" key="2">
    <source>
        <dbReference type="EMBL" id="SMS11201.1"/>
    </source>
</evidence>
<proteinExistence type="predicted"/>
<dbReference type="Gene3D" id="3.30.70.100">
    <property type="match status" value="1"/>
</dbReference>
<dbReference type="GO" id="GO:0004497">
    <property type="term" value="F:monooxygenase activity"/>
    <property type="evidence" value="ECO:0007669"/>
    <property type="project" value="UniProtKB-KW"/>
</dbReference>
<dbReference type="Proteomes" id="UP000196842">
    <property type="component" value="Chromosome I"/>
</dbReference>
<dbReference type="EMBL" id="LT855380">
    <property type="protein sequence ID" value="SMS11201.1"/>
    <property type="molecule type" value="Genomic_DNA"/>
</dbReference>
<reference evidence="3" key="2">
    <citation type="submission" date="2019-02" db="EMBL/GenBank/DDBJ databases">
        <authorList>
            <person name="Lutz S."/>
            <person name="Schori C."/>
            <person name="Ahrens C.H."/>
            <person name="Gueguen E."/>
        </authorList>
    </citation>
    <scope>NUCLEOTIDE SEQUENCE</scope>
    <source>
        <strain evidence="3">Psy35</strain>
    </source>
</reference>